<reference evidence="3" key="2">
    <citation type="journal article" date="2022" name="Microb. Genom.">
        <title>A chromosome-scale genome assembly of the tomato pathogen Cladosporium fulvum reveals a compartmentalized genome architecture and the presence of a dispensable chromosome.</title>
        <authorList>
            <person name="Zaccaron A.Z."/>
            <person name="Chen L.H."/>
            <person name="Samaras A."/>
            <person name="Stergiopoulos I."/>
        </authorList>
    </citation>
    <scope>NUCLEOTIDE SEQUENCE</scope>
    <source>
        <strain evidence="3">Race5_Kim</strain>
    </source>
</reference>
<proteinExistence type="predicted"/>
<evidence type="ECO:0000259" key="2">
    <source>
        <dbReference type="SMART" id="SM00256"/>
    </source>
</evidence>
<dbReference type="EMBL" id="CP090171">
    <property type="protein sequence ID" value="UJO22390.1"/>
    <property type="molecule type" value="Genomic_DNA"/>
</dbReference>
<accession>A0A9Q8UU06</accession>
<evidence type="ECO:0000256" key="1">
    <source>
        <dbReference type="SAM" id="MobiDB-lite"/>
    </source>
</evidence>
<gene>
    <name evidence="3" type="ORF">CLAFUR5_09376</name>
</gene>
<feature type="region of interest" description="Disordered" evidence="1">
    <location>
        <begin position="32"/>
        <end position="51"/>
    </location>
</feature>
<sequence length="280" mass="30989">MLAPFTSRNAKTTADDPCQVMHRHAARAAPIAGFQGSPPSEPSRSTRSPPVCQHDHDIAIIVLTRAGRRKLDVAAATTVFGIAELLEEILLGLPTKDLLLAQSVSRTWKAAISNSIRIQHALFLRPISIDTRSQGDITQSGSAGSSEPSVLFNPILPIVHTSGHRKCETTVENITAPDSSVGKMLLSQPAVTSIELFSHYYRPETEGKMYKPLVQSLIHNPEGVRMQDVYDQLVNDVRARTYCTGAILFFMRQNAHYKSLEWEPLEDTRQLEALKARLKK</sequence>
<dbReference type="Proteomes" id="UP000756132">
    <property type="component" value="Chromosome 9"/>
</dbReference>
<dbReference type="InterPro" id="IPR036047">
    <property type="entry name" value="F-box-like_dom_sf"/>
</dbReference>
<dbReference type="RefSeq" id="XP_047766756.1">
    <property type="nucleotide sequence ID" value="XM_047908524.1"/>
</dbReference>
<protein>
    <recommendedName>
        <fullName evidence="2">F-box domain-containing protein</fullName>
    </recommendedName>
</protein>
<organism evidence="3 4">
    <name type="scientific">Passalora fulva</name>
    <name type="common">Tomato leaf mold</name>
    <name type="synonym">Cladosporium fulvum</name>
    <dbReference type="NCBI Taxonomy" id="5499"/>
    <lineage>
        <taxon>Eukaryota</taxon>
        <taxon>Fungi</taxon>
        <taxon>Dikarya</taxon>
        <taxon>Ascomycota</taxon>
        <taxon>Pezizomycotina</taxon>
        <taxon>Dothideomycetes</taxon>
        <taxon>Dothideomycetidae</taxon>
        <taxon>Mycosphaerellales</taxon>
        <taxon>Mycosphaerellaceae</taxon>
        <taxon>Fulvia</taxon>
    </lineage>
</organism>
<dbReference type="KEGG" id="ffu:CLAFUR5_09376"/>
<evidence type="ECO:0000313" key="3">
    <source>
        <dbReference type="EMBL" id="UJO22390.1"/>
    </source>
</evidence>
<dbReference type="SMART" id="SM00256">
    <property type="entry name" value="FBOX"/>
    <property type="match status" value="1"/>
</dbReference>
<dbReference type="SUPFAM" id="SSF81383">
    <property type="entry name" value="F-box domain"/>
    <property type="match status" value="1"/>
</dbReference>
<feature type="domain" description="F-box" evidence="2">
    <location>
        <begin position="82"/>
        <end position="120"/>
    </location>
</feature>
<reference evidence="3" key="1">
    <citation type="submission" date="2021-12" db="EMBL/GenBank/DDBJ databases">
        <authorList>
            <person name="Zaccaron A."/>
            <person name="Stergiopoulos I."/>
        </authorList>
    </citation>
    <scope>NUCLEOTIDE SEQUENCE</scope>
    <source>
        <strain evidence="3">Race5_Kim</strain>
    </source>
</reference>
<dbReference type="InterPro" id="IPR001810">
    <property type="entry name" value="F-box_dom"/>
</dbReference>
<dbReference type="AlphaFoldDB" id="A0A9Q8UU06"/>
<dbReference type="Pfam" id="PF00646">
    <property type="entry name" value="F-box"/>
    <property type="match status" value="1"/>
</dbReference>
<dbReference type="GeneID" id="71989254"/>
<name>A0A9Q8UU06_PASFU</name>
<keyword evidence="4" id="KW-1185">Reference proteome</keyword>
<evidence type="ECO:0000313" key="4">
    <source>
        <dbReference type="Proteomes" id="UP000756132"/>
    </source>
</evidence>